<dbReference type="SMART" id="SM00530">
    <property type="entry name" value="HTH_XRE"/>
    <property type="match status" value="1"/>
</dbReference>
<dbReference type="InterPro" id="IPR001387">
    <property type="entry name" value="Cro/C1-type_HTH"/>
</dbReference>
<dbReference type="Gene3D" id="1.10.260.40">
    <property type="entry name" value="lambda repressor-like DNA-binding domains"/>
    <property type="match status" value="1"/>
</dbReference>
<evidence type="ECO:0000256" key="1">
    <source>
        <dbReference type="ARBA" id="ARBA00023015"/>
    </source>
</evidence>
<dbReference type="EMBL" id="BK032518">
    <property type="protein sequence ID" value="DAF45727.1"/>
    <property type="molecule type" value="Genomic_DNA"/>
</dbReference>
<reference evidence="5" key="1">
    <citation type="journal article" date="2021" name="Proc. Natl. Acad. Sci. U.S.A.">
        <title>A Catalog of Tens of Thousands of Viruses from Human Metagenomes Reveals Hidden Associations with Chronic Diseases.</title>
        <authorList>
            <person name="Tisza M.J."/>
            <person name="Buck C.B."/>
        </authorList>
    </citation>
    <scope>NUCLEOTIDE SEQUENCE</scope>
    <source>
        <strain evidence="5">CtxYv12</strain>
    </source>
</reference>
<dbReference type="InterPro" id="IPR039418">
    <property type="entry name" value="LexA-like"/>
</dbReference>
<evidence type="ECO:0000259" key="4">
    <source>
        <dbReference type="PROSITE" id="PS50943"/>
    </source>
</evidence>
<dbReference type="SUPFAM" id="SSF47413">
    <property type="entry name" value="lambda repressor-like DNA-binding domains"/>
    <property type="match status" value="1"/>
</dbReference>
<proteinExistence type="predicted"/>
<evidence type="ECO:0000313" key="5">
    <source>
        <dbReference type="EMBL" id="DAF45727.1"/>
    </source>
</evidence>
<dbReference type="Gene3D" id="2.10.109.10">
    <property type="entry name" value="Umud Fragment, subunit A"/>
    <property type="match status" value="1"/>
</dbReference>
<name>A0A8S5S4X3_9CAUD</name>
<dbReference type="InterPro" id="IPR010982">
    <property type="entry name" value="Lambda_DNA-bd_dom_sf"/>
</dbReference>
<dbReference type="Pfam" id="PF00717">
    <property type="entry name" value="Peptidase_S24"/>
    <property type="match status" value="1"/>
</dbReference>
<dbReference type="CDD" id="cd00093">
    <property type="entry name" value="HTH_XRE"/>
    <property type="match status" value="1"/>
</dbReference>
<dbReference type="SUPFAM" id="SSF51306">
    <property type="entry name" value="LexA/Signal peptidase"/>
    <property type="match status" value="1"/>
</dbReference>
<sequence length="207" mass="23461">MNTADIIKKRREELGLSQEELADKLGYKSRSSINKIELGLSDIPFSKIPLFAKALEIEPEILMGWEDKKEDKSNFDIDKVNSEYMMIPLYESISAGYGASASEFIEMIPVFGLKKNGTTYFAVKVKGDSMEPKIPNGSTIIIKKDIQIESGEIGAFNLNDENFVKQKKVVKDRLILHSFNLAYDDKVVNEFDDFKEYGKVVKVMIDL</sequence>
<dbReference type="InterPro" id="IPR015927">
    <property type="entry name" value="Peptidase_S24_S26A/B/C"/>
</dbReference>
<dbReference type="InterPro" id="IPR036286">
    <property type="entry name" value="LexA/Signal_pep-like_sf"/>
</dbReference>
<keyword evidence="3" id="KW-0804">Transcription</keyword>
<evidence type="ECO:0000256" key="2">
    <source>
        <dbReference type="ARBA" id="ARBA00023125"/>
    </source>
</evidence>
<keyword evidence="2" id="KW-0238">DNA-binding</keyword>
<dbReference type="PROSITE" id="PS50943">
    <property type="entry name" value="HTH_CROC1"/>
    <property type="match status" value="1"/>
</dbReference>
<protein>
    <submittedName>
        <fullName evidence="5">Repressor protein CI</fullName>
    </submittedName>
</protein>
<dbReference type="PANTHER" id="PTHR40661">
    <property type="match status" value="1"/>
</dbReference>
<dbReference type="GO" id="GO:0003677">
    <property type="term" value="F:DNA binding"/>
    <property type="evidence" value="ECO:0007669"/>
    <property type="project" value="UniProtKB-KW"/>
</dbReference>
<accession>A0A8S5S4X3</accession>
<evidence type="ECO:0000256" key="3">
    <source>
        <dbReference type="ARBA" id="ARBA00023163"/>
    </source>
</evidence>
<feature type="domain" description="HTH cro/C1-type" evidence="4">
    <location>
        <begin position="7"/>
        <end position="62"/>
    </location>
</feature>
<dbReference type="PANTHER" id="PTHR40661:SF3">
    <property type="entry name" value="FELS-1 PROPHAGE TRANSCRIPTIONAL REGULATOR"/>
    <property type="match status" value="1"/>
</dbReference>
<dbReference type="CDD" id="cd06529">
    <property type="entry name" value="S24_LexA-like"/>
    <property type="match status" value="1"/>
</dbReference>
<organism evidence="5">
    <name type="scientific">Siphoviridae sp. ctxYv12</name>
    <dbReference type="NCBI Taxonomy" id="2827974"/>
    <lineage>
        <taxon>Viruses</taxon>
        <taxon>Duplodnaviria</taxon>
        <taxon>Heunggongvirae</taxon>
        <taxon>Uroviricota</taxon>
        <taxon>Caudoviricetes</taxon>
    </lineage>
</organism>
<keyword evidence="1" id="KW-0805">Transcription regulation</keyword>
<dbReference type="Pfam" id="PF01381">
    <property type="entry name" value="HTH_3"/>
    <property type="match status" value="1"/>
</dbReference>